<proteinExistence type="inferred from homology"/>
<evidence type="ECO:0000256" key="7">
    <source>
        <dbReference type="ARBA" id="ARBA00023136"/>
    </source>
</evidence>
<keyword evidence="10" id="KW-1185">Reference proteome</keyword>
<dbReference type="PANTHER" id="PTHR36838:SF1">
    <property type="entry name" value="SLR1864 PROTEIN"/>
    <property type="match status" value="1"/>
</dbReference>
<dbReference type="PANTHER" id="PTHR36838">
    <property type="entry name" value="AUXIN EFFLUX CARRIER FAMILY PROTEIN"/>
    <property type="match status" value="1"/>
</dbReference>
<reference evidence="9 10" key="1">
    <citation type="submission" date="2011-11" db="EMBL/GenBank/DDBJ databases">
        <authorList>
            <person name="Weinstock G."/>
            <person name="Sodergren E."/>
            <person name="Clifton S."/>
            <person name="Fulton L."/>
            <person name="Fulton B."/>
            <person name="Courtney L."/>
            <person name="Fronick C."/>
            <person name="Harrison M."/>
            <person name="Strong C."/>
            <person name="Farmer C."/>
            <person name="Delahaunty K."/>
            <person name="Markovic C."/>
            <person name="Hall O."/>
            <person name="Minx P."/>
            <person name="Tomlinson C."/>
            <person name="Mitreva M."/>
            <person name="Hou S."/>
            <person name="Chen J."/>
            <person name="Wollam A."/>
            <person name="Pepin K.H."/>
            <person name="Johnson M."/>
            <person name="Bhonagiri V."/>
            <person name="Zhang X."/>
            <person name="Suruliraj S."/>
            <person name="Warren W."/>
            <person name="Chinwalla A."/>
            <person name="Mardis E.R."/>
            <person name="Wilson R.K."/>
        </authorList>
    </citation>
    <scope>NUCLEOTIDE SEQUENCE [LARGE SCALE GENOMIC DNA]</scope>
    <source>
        <strain evidence="9 10">YIT 11816</strain>
    </source>
</reference>
<accession>H3KEF3</accession>
<comment type="subcellular location">
    <subcellularLocation>
        <location evidence="1">Cell membrane</location>
        <topology evidence="1">Multi-pass membrane protein</topology>
    </subcellularLocation>
</comment>
<dbReference type="InterPro" id="IPR038770">
    <property type="entry name" value="Na+/solute_symporter_sf"/>
</dbReference>
<dbReference type="InterPro" id="IPR004776">
    <property type="entry name" value="Mem_transp_PIN-like"/>
</dbReference>
<comment type="caution">
    <text evidence="9">The sequence shown here is derived from an EMBL/GenBank/DDBJ whole genome shotgun (WGS) entry which is preliminary data.</text>
</comment>
<keyword evidence="4" id="KW-1003">Cell membrane</keyword>
<evidence type="ECO:0000256" key="5">
    <source>
        <dbReference type="ARBA" id="ARBA00022692"/>
    </source>
</evidence>
<dbReference type="AlphaFoldDB" id="H3KEF3"/>
<feature type="transmembrane region" description="Helical" evidence="8">
    <location>
        <begin position="295"/>
        <end position="317"/>
    </location>
</feature>
<comment type="similarity">
    <text evidence="2">Belongs to the auxin efflux carrier (TC 2.A.69) family.</text>
</comment>
<dbReference type="Gene3D" id="1.20.1530.20">
    <property type="match status" value="1"/>
</dbReference>
<evidence type="ECO:0000256" key="8">
    <source>
        <dbReference type="SAM" id="Phobius"/>
    </source>
</evidence>
<keyword evidence="7 8" id="KW-0472">Membrane</keyword>
<organism evidence="9 10">
    <name type="scientific">Sutterella parvirubra YIT 11816</name>
    <dbReference type="NCBI Taxonomy" id="762967"/>
    <lineage>
        <taxon>Bacteria</taxon>
        <taxon>Pseudomonadati</taxon>
        <taxon>Pseudomonadota</taxon>
        <taxon>Betaproteobacteria</taxon>
        <taxon>Burkholderiales</taxon>
        <taxon>Sutterellaceae</taxon>
        <taxon>Sutterella</taxon>
    </lineage>
</organism>
<feature type="transmembrane region" description="Helical" evidence="8">
    <location>
        <begin position="68"/>
        <end position="90"/>
    </location>
</feature>
<dbReference type="Pfam" id="PF03547">
    <property type="entry name" value="Mem_trans"/>
    <property type="match status" value="1"/>
</dbReference>
<dbReference type="GO" id="GO:0005886">
    <property type="term" value="C:plasma membrane"/>
    <property type="evidence" value="ECO:0007669"/>
    <property type="project" value="UniProtKB-SubCell"/>
</dbReference>
<dbReference type="EMBL" id="AFBQ01000153">
    <property type="protein sequence ID" value="EHY31506.1"/>
    <property type="molecule type" value="Genomic_DNA"/>
</dbReference>
<sequence>MLEALIHSLECVAILSVLAAVGYFTAKLNWYDAAARSLIARLVTFVSLPAYLYTSVMEGVTREDLIGFAGPMVLPFVSIWSCFLVSRIVVRAAKIDRMHSGIFSSAFTATNNMFIGLPVSLALFGTDSVVPTLLYFFANTTFFWTMGNYLEAVDGAEATHGPVVPVFSLTTLKRVFSPPLIGFLGAIVMILLGLSLPEWLMTSAKYLAGVSTPMALIFIGIMIQAIGLRNIRINKDLAWVFAGRFLICPTVCLALCLVWPDLDPLFMKVYVIQAALPCITQIAVLAKFHHADVKFATTAVASTTVFSAATLPVWMILMTAVI</sequence>
<feature type="transmembrane region" description="Helical" evidence="8">
    <location>
        <begin position="206"/>
        <end position="226"/>
    </location>
</feature>
<dbReference type="HOGENOM" id="CLU_056175_1_2_4"/>
<dbReference type="STRING" id="762967.HMPREF9440_01116"/>
<evidence type="ECO:0000256" key="4">
    <source>
        <dbReference type="ARBA" id="ARBA00022475"/>
    </source>
</evidence>
<name>H3KEF3_9BURK</name>
<feature type="transmembrane region" description="Helical" evidence="8">
    <location>
        <begin position="270"/>
        <end position="289"/>
    </location>
</feature>
<feature type="transmembrane region" description="Helical" evidence="8">
    <location>
        <begin position="175"/>
        <end position="194"/>
    </location>
</feature>
<dbReference type="GO" id="GO:0055085">
    <property type="term" value="P:transmembrane transport"/>
    <property type="evidence" value="ECO:0007669"/>
    <property type="project" value="InterPro"/>
</dbReference>
<protein>
    <submittedName>
        <fullName evidence="9">Transporter, auxin efflux carrier family protein</fullName>
    </submittedName>
</protein>
<gene>
    <name evidence="9" type="ORF">HMPREF9440_01116</name>
</gene>
<evidence type="ECO:0000313" key="9">
    <source>
        <dbReference type="EMBL" id="EHY31506.1"/>
    </source>
</evidence>
<feature type="transmembrane region" description="Helical" evidence="8">
    <location>
        <begin position="6"/>
        <end position="26"/>
    </location>
</feature>
<dbReference type="OrthoDB" id="9810457at2"/>
<dbReference type="PATRIC" id="fig|762967.3.peg.885"/>
<evidence type="ECO:0000313" key="10">
    <source>
        <dbReference type="Proteomes" id="UP000004956"/>
    </source>
</evidence>
<evidence type="ECO:0000256" key="1">
    <source>
        <dbReference type="ARBA" id="ARBA00004651"/>
    </source>
</evidence>
<dbReference type="Proteomes" id="UP000004956">
    <property type="component" value="Unassembled WGS sequence"/>
</dbReference>
<keyword evidence="6 8" id="KW-1133">Transmembrane helix</keyword>
<evidence type="ECO:0000256" key="3">
    <source>
        <dbReference type="ARBA" id="ARBA00022448"/>
    </source>
</evidence>
<evidence type="ECO:0000256" key="2">
    <source>
        <dbReference type="ARBA" id="ARBA00010145"/>
    </source>
</evidence>
<keyword evidence="5 8" id="KW-0812">Transmembrane</keyword>
<feature type="transmembrane region" description="Helical" evidence="8">
    <location>
        <begin position="238"/>
        <end position="258"/>
    </location>
</feature>
<feature type="transmembrane region" description="Helical" evidence="8">
    <location>
        <begin position="102"/>
        <end position="124"/>
    </location>
</feature>
<keyword evidence="3" id="KW-0813">Transport</keyword>
<evidence type="ECO:0000256" key="6">
    <source>
        <dbReference type="ARBA" id="ARBA00022989"/>
    </source>
</evidence>
<feature type="transmembrane region" description="Helical" evidence="8">
    <location>
        <begin position="38"/>
        <end position="56"/>
    </location>
</feature>